<gene>
    <name evidence="16" type="ORF">ETB97_010682</name>
</gene>
<comment type="similarity">
    <text evidence="3 15">Belongs to the peptidase M35 family.</text>
</comment>
<feature type="active site" evidence="13">
    <location>
        <position position="298"/>
    </location>
</feature>
<keyword evidence="10 14" id="KW-0862">Zinc</keyword>
<name>A0A8H5ZT82_PETAA</name>
<dbReference type="PANTHER" id="PTHR37016">
    <property type="match status" value="1"/>
</dbReference>
<protein>
    <recommendedName>
        <fullName evidence="15">Neutral protease 2</fullName>
        <ecNumber evidence="15">3.4.24.39</ecNumber>
    </recommendedName>
    <alternativeName>
        <fullName evidence="15">Deuterolysin</fullName>
    </alternativeName>
</protein>
<sequence length="347" mass="38032">MRFFSFFPALFVLPFKCAISSQLSPVLEVTLSRVGNTRIKGVVKNAGREDISFVHLNFFGDSAPVKKVSIFREDEEVNFEGVIIRFRAEGLTNESVTSLAAGGTLQDEFDLASTSDLTAGGPILVHSEGSVPVVTNGSVTGYVAYQSNALQFEVDAVEAARVSRALPSNSQRRDFRCNSQTKDILTRAISTASRLASKAAESAESSDDIRFKQFFHATDRQQRTIVSNRFRAVAKEASSGGLVTYHCSDPYGICGPDWVAYTRGYLTEIITCDRFYSQYPLLTQECDSVDQATTVLHELTHVPAVYSPATRDLAYGYDAATQLGAQEALNNADNYAFYSLGKKDPEI</sequence>
<dbReference type="AlphaFoldDB" id="A0A8H5ZT82"/>
<dbReference type="GO" id="GO:0006508">
    <property type="term" value="P:proteolysis"/>
    <property type="evidence" value="ECO:0007669"/>
    <property type="project" value="UniProtKB-KW"/>
</dbReference>
<feature type="binding site" evidence="14">
    <location>
        <position position="312"/>
    </location>
    <ligand>
        <name>Zn(2+)</name>
        <dbReference type="ChEBI" id="CHEBI:29105"/>
        <note>catalytic</note>
    </ligand>
</feature>
<comment type="catalytic activity">
    <reaction evidence="1 15">
        <text>Preferential cleavage of bonds with hydrophobic residues in P1'. Also 3-Asn-|-Gln-4 and 8-Gly-|-Ser-9 bonds in insulin B chain.</text>
        <dbReference type="EC" id="3.4.24.39"/>
    </reaction>
</comment>
<feature type="chain" id="PRO_5034577821" description="Neutral protease 2" evidence="15">
    <location>
        <begin position="21"/>
        <end position="347"/>
    </location>
</feature>
<evidence type="ECO:0000256" key="13">
    <source>
        <dbReference type="PIRSR" id="PIRSR601384-1"/>
    </source>
</evidence>
<evidence type="ECO:0000256" key="15">
    <source>
        <dbReference type="RuleBase" id="RU361126"/>
    </source>
</evidence>
<dbReference type="EC" id="3.4.24.39" evidence="15"/>
<dbReference type="GO" id="GO:0046872">
    <property type="term" value="F:metal ion binding"/>
    <property type="evidence" value="ECO:0007669"/>
    <property type="project" value="UniProtKB-KW"/>
</dbReference>
<evidence type="ECO:0000256" key="5">
    <source>
        <dbReference type="ARBA" id="ARBA00022670"/>
    </source>
</evidence>
<dbReference type="Gene3D" id="3.40.390.10">
    <property type="entry name" value="Collagenase (Catalytic Domain)"/>
    <property type="match status" value="1"/>
</dbReference>
<proteinExistence type="inferred from homology"/>
<evidence type="ECO:0000256" key="1">
    <source>
        <dbReference type="ARBA" id="ARBA00001187"/>
    </source>
</evidence>
<dbReference type="InterPro" id="IPR050414">
    <property type="entry name" value="Fungal_M35_metalloproteases"/>
</dbReference>
<keyword evidence="17" id="KW-1185">Reference proteome</keyword>
<keyword evidence="9 15" id="KW-0378">Hydrolase</keyword>
<evidence type="ECO:0000313" key="17">
    <source>
        <dbReference type="Proteomes" id="UP000541154"/>
    </source>
</evidence>
<dbReference type="Gene3D" id="2.60.40.2970">
    <property type="match status" value="1"/>
</dbReference>
<evidence type="ECO:0000256" key="3">
    <source>
        <dbReference type="ARBA" id="ARBA00010279"/>
    </source>
</evidence>
<comment type="caution">
    <text evidence="16">The sequence shown here is derived from an EMBL/GenBank/DDBJ whole genome shotgun (WGS) entry which is preliminary data.</text>
</comment>
<evidence type="ECO:0000256" key="8">
    <source>
        <dbReference type="ARBA" id="ARBA00022729"/>
    </source>
</evidence>
<dbReference type="GO" id="GO:0004222">
    <property type="term" value="F:metalloendopeptidase activity"/>
    <property type="evidence" value="ECO:0007669"/>
    <property type="project" value="InterPro"/>
</dbReference>
<evidence type="ECO:0000256" key="7">
    <source>
        <dbReference type="ARBA" id="ARBA00022723"/>
    </source>
</evidence>
<feature type="signal peptide" evidence="15">
    <location>
        <begin position="1"/>
        <end position="20"/>
    </location>
</feature>
<evidence type="ECO:0000313" key="16">
    <source>
        <dbReference type="EMBL" id="KAF5854907.1"/>
    </source>
</evidence>
<comment type="cofactor">
    <cofactor evidence="14 15">
        <name>Zn(2+)</name>
        <dbReference type="ChEBI" id="CHEBI:29105"/>
    </cofactor>
    <text evidence="14 15">Binds 1 zinc ion per subunit.</text>
</comment>
<dbReference type="CDD" id="cd11008">
    <property type="entry name" value="M35_deuterolysin_like"/>
    <property type="match status" value="1"/>
</dbReference>
<keyword evidence="11 15" id="KW-0482">Metalloprotease</keyword>
<evidence type="ECO:0000256" key="14">
    <source>
        <dbReference type="PIRSR" id="PIRSR601384-2"/>
    </source>
</evidence>
<evidence type="ECO:0000256" key="10">
    <source>
        <dbReference type="ARBA" id="ARBA00022833"/>
    </source>
</evidence>
<keyword evidence="4 15" id="KW-0964">Secreted</keyword>
<keyword evidence="7 14" id="KW-0479">Metal-binding</keyword>
<dbReference type="InterPro" id="IPR001384">
    <property type="entry name" value="Peptidase_M35"/>
</dbReference>
<evidence type="ECO:0000256" key="4">
    <source>
        <dbReference type="ARBA" id="ARBA00022525"/>
    </source>
</evidence>
<dbReference type="GO" id="GO:0005576">
    <property type="term" value="C:extracellular region"/>
    <property type="evidence" value="ECO:0007669"/>
    <property type="project" value="UniProtKB-SubCell"/>
</dbReference>
<keyword evidence="5 15" id="KW-0645">Protease</keyword>
<keyword evidence="6 15" id="KW-0165">Cleavage on pair of basic residues</keyword>
<evidence type="ECO:0000256" key="2">
    <source>
        <dbReference type="ARBA" id="ARBA00004613"/>
    </source>
</evidence>
<reference evidence="16 17" key="1">
    <citation type="submission" date="2019-04" db="EMBL/GenBank/DDBJ databases">
        <title>Aspergillus burnettii sp. nov., novel species from soil in southeast Queensland.</title>
        <authorList>
            <person name="Gilchrist C.L.M."/>
            <person name="Pitt J.I."/>
            <person name="Lange L."/>
            <person name="Lacey H.J."/>
            <person name="Vuong D."/>
            <person name="Midgley D.J."/>
            <person name="Greenfield P."/>
            <person name="Bradbury M."/>
            <person name="Lacey E."/>
            <person name="Busk P.K."/>
            <person name="Pilgaard B."/>
            <person name="Chooi Y.H."/>
            <person name="Piggott A.M."/>
        </authorList>
    </citation>
    <scope>NUCLEOTIDE SEQUENCE [LARGE SCALE GENOMIC DNA]</scope>
    <source>
        <strain evidence="16 17">FRR 5400</strain>
    </source>
</reference>
<keyword evidence="12" id="KW-0865">Zymogen</keyword>
<feature type="binding site" evidence="14">
    <location>
        <position position="301"/>
    </location>
    <ligand>
        <name>Zn(2+)</name>
        <dbReference type="ChEBI" id="CHEBI:29105"/>
        <note>catalytic</note>
    </ligand>
</feature>
<evidence type="ECO:0000256" key="9">
    <source>
        <dbReference type="ARBA" id="ARBA00022801"/>
    </source>
</evidence>
<dbReference type="EMBL" id="SPNV01000599">
    <property type="protein sequence ID" value="KAF5854907.1"/>
    <property type="molecule type" value="Genomic_DNA"/>
</dbReference>
<dbReference type="Pfam" id="PF02102">
    <property type="entry name" value="Peptidase_M35"/>
    <property type="match status" value="1"/>
</dbReference>
<dbReference type="PRINTS" id="PR00768">
    <property type="entry name" value="DEUTEROLYSIN"/>
</dbReference>
<comment type="subcellular location">
    <subcellularLocation>
        <location evidence="2 15">Secreted</location>
    </subcellularLocation>
</comment>
<evidence type="ECO:0000256" key="11">
    <source>
        <dbReference type="ARBA" id="ARBA00023049"/>
    </source>
</evidence>
<dbReference type="SUPFAM" id="SSF55486">
    <property type="entry name" value="Metalloproteases ('zincins'), catalytic domain"/>
    <property type="match status" value="1"/>
</dbReference>
<dbReference type="PANTHER" id="PTHR37016:SF7">
    <property type="entry name" value="NEUTRAL PROTEASE 2"/>
    <property type="match status" value="1"/>
</dbReference>
<accession>A0A8H5ZT82</accession>
<keyword evidence="8 15" id="KW-0732">Signal</keyword>
<dbReference type="Proteomes" id="UP000541154">
    <property type="component" value="Unassembled WGS sequence"/>
</dbReference>
<feature type="binding site" evidence="14">
    <location>
        <position position="297"/>
    </location>
    <ligand>
        <name>Zn(2+)</name>
        <dbReference type="ChEBI" id="CHEBI:29105"/>
        <note>catalytic</note>
    </ligand>
</feature>
<evidence type="ECO:0000256" key="6">
    <source>
        <dbReference type="ARBA" id="ARBA00022685"/>
    </source>
</evidence>
<organism evidence="16 17">
    <name type="scientific">Petromyces alliaceus</name>
    <name type="common">Aspergillus alliaceus</name>
    <dbReference type="NCBI Taxonomy" id="209559"/>
    <lineage>
        <taxon>Eukaryota</taxon>
        <taxon>Fungi</taxon>
        <taxon>Dikarya</taxon>
        <taxon>Ascomycota</taxon>
        <taxon>Pezizomycotina</taxon>
        <taxon>Eurotiomycetes</taxon>
        <taxon>Eurotiomycetidae</taxon>
        <taxon>Eurotiales</taxon>
        <taxon>Aspergillaceae</taxon>
        <taxon>Aspergillus</taxon>
        <taxon>Aspergillus subgen. Circumdati</taxon>
    </lineage>
</organism>
<comment type="function">
    <text evidence="15">Secreted metalloproteinase that allows assimilation of proteinaceous substrates. Shows high activities on basic nuclear substrates such as histone and protamine.</text>
</comment>
<evidence type="ECO:0000256" key="12">
    <source>
        <dbReference type="ARBA" id="ARBA00023145"/>
    </source>
</evidence>
<dbReference type="InterPro" id="IPR024079">
    <property type="entry name" value="MetalloPept_cat_dom_sf"/>
</dbReference>